<reference evidence="2" key="5">
    <citation type="journal article" date="2021" name="G3 (Bethesda)">
        <title>Aegilops tauschii genome assembly Aet v5.0 features greater sequence contiguity and improved annotation.</title>
        <authorList>
            <person name="Wang L."/>
            <person name="Zhu T."/>
            <person name="Rodriguez J.C."/>
            <person name="Deal K.R."/>
            <person name="Dubcovsky J."/>
            <person name="McGuire P.E."/>
            <person name="Lux T."/>
            <person name="Spannagl M."/>
            <person name="Mayer K.F.X."/>
            <person name="Baldrich P."/>
            <person name="Meyers B.C."/>
            <person name="Huo N."/>
            <person name="Gu Y.Q."/>
            <person name="Zhou H."/>
            <person name="Devos K.M."/>
            <person name="Bennetzen J.L."/>
            <person name="Unver T."/>
            <person name="Budak H."/>
            <person name="Gulick P.J."/>
            <person name="Galiba G."/>
            <person name="Kalapos B."/>
            <person name="Nelson D.R."/>
            <person name="Li P."/>
            <person name="You F.M."/>
            <person name="Luo M.C."/>
            <person name="Dvorak J."/>
        </authorList>
    </citation>
    <scope>NUCLEOTIDE SEQUENCE [LARGE SCALE GENOMIC DNA]</scope>
    <source>
        <strain evidence="2">cv. AL8/78</strain>
    </source>
</reference>
<reference evidence="2" key="3">
    <citation type="journal article" date="2017" name="Nature">
        <title>Genome sequence of the progenitor of the wheat D genome Aegilops tauschii.</title>
        <authorList>
            <person name="Luo M.C."/>
            <person name="Gu Y.Q."/>
            <person name="Puiu D."/>
            <person name="Wang H."/>
            <person name="Twardziok S.O."/>
            <person name="Deal K.R."/>
            <person name="Huo N."/>
            <person name="Zhu T."/>
            <person name="Wang L."/>
            <person name="Wang Y."/>
            <person name="McGuire P.E."/>
            <person name="Liu S."/>
            <person name="Long H."/>
            <person name="Ramasamy R.K."/>
            <person name="Rodriguez J.C."/>
            <person name="Van S.L."/>
            <person name="Yuan L."/>
            <person name="Wang Z."/>
            <person name="Xia Z."/>
            <person name="Xiao L."/>
            <person name="Anderson O.D."/>
            <person name="Ouyang S."/>
            <person name="Liang Y."/>
            <person name="Zimin A.V."/>
            <person name="Pertea G."/>
            <person name="Qi P."/>
            <person name="Bennetzen J.L."/>
            <person name="Dai X."/>
            <person name="Dawson M.W."/>
            <person name="Muller H.G."/>
            <person name="Kugler K."/>
            <person name="Rivarola-Duarte L."/>
            <person name="Spannagl M."/>
            <person name="Mayer K.F.X."/>
            <person name="Lu F.H."/>
            <person name="Bevan M.W."/>
            <person name="Leroy P."/>
            <person name="Li P."/>
            <person name="You F.M."/>
            <person name="Sun Q."/>
            <person name="Liu Z."/>
            <person name="Lyons E."/>
            <person name="Wicker T."/>
            <person name="Salzberg S.L."/>
            <person name="Devos K.M."/>
            <person name="Dvorak J."/>
        </authorList>
    </citation>
    <scope>NUCLEOTIDE SEQUENCE [LARGE SCALE GENOMIC DNA]</scope>
    <source>
        <strain evidence="2">cv. AL8/78</strain>
    </source>
</reference>
<organism evidence="2 3">
    <name type="scientific">Aegilops tauschii subsp. strangulata</name>
    <name type="common">Goatgrass</name>
    <dbReference type="NCBI Taxonomy" id="200361"/>
    <lineage>
        <taxon>Eukaryota</taxon>
        <taxon>Viridiplantae</taxon>
        <taxon>Streptophyta</taxon>
        <taxon>Embryophyta</taxon>
        <taxon>Tracheophyta</taxon>
        <taxon>Spermatophyta</taxon>
        <taxon>Magnoliopsida</taxon>
        <taxon>Liliopsida</taxon>
        <taxon>Poales</taxon>
        <taxon>Poaceae</taxon>
        <taxon>BOP clade</taxon>
        <taxon>Pooideae</taxon>
        <taxon>Triticodae</taxon>
        <taxon>Triticeae</taxon>
        <taxon>Triticinae</taxon>
        <taxon>Aegilops</taxon>
    </lineage>
</organism>
<dbReference type="PANTHER" id="PTHR27006:SF571">
    <property type="entry name" value="PROTEIN KINASE DOMAIN-CONTAINING PROTEIN"/>
    <property type="match status" value="1"/>
</dbReference>
<dbReference type="InterPro" id="IPR011009">
    <property type="entry name" value="Kinase-like_dom_sf"/>
</dbReference>
<reference evidence="3" key="1">
    <citation type="journal article" date="2014" name="Science">
        <title>Ancient hybridizations among the ancestral genomes of bread wheat.</title>
        <authorList>
            <consortium name="International Wheat Genome Sequencing Consortium,"/>
            <person name="Marcussen T."/>
            <person name="Sandve S.R."/>
            <person name="Heier L."/>
            <person name="Spannagl M."/>
            <person name="Pfeifer M."/>
            <person name="Jakobsen K.S."/>
            <person name="Wulff B.B."/>
            <person name="Steuernagel B."/>
            <person name="Mayer K.F."/>
            <person name="Olsen O.A."/>
        </authorList>
    </citation>
    <scope>NUCLEOTIDE SEQUENCE [LARGE SCALE GENOMIC DNA]</scope>
    <source>
        <strain evidence="3">cv. AL8/78</strain>
    </source>
</reference>
<protein>
    <recommendedName>
        <fullName evidence="1">Protein kinase domain-containing protein</fullName>
    </recommendedName>
</protein>
<dbReference type="PROSITE" id="PS50011">
    <property type="entry name" value="PROTEIN_KINASE_DOM"/>
    <property type="match status" value="1"/>
</dbReference>
<dbReference type="InterPro" id="IPR001245">
    <property type="entry name" value="Ser-Thr/Tyr_kinase_cat_dom"/>
</dbReference>
<sequence>VAPILTKKQCVDSGYIAPEYSTEGVFSVKSDVYSFGVLLLEIVSGIRVSATEGIMEFPSLIIYAWSLWREGKAGKLVDPSMAGGCSQDEASLCIHVGLLCVEDDPSRRPLMSSVVSILENGSASSLSLPTPVQPAFIEMMGEKSQRSDLENTRNTPWP</sequence>
<accession>A0A453LKC1</accession>
<dbReference type="AlphaFoldDB" id="A0A453LKC1"/>
<feature type="domain" description="Protein kinase" evidence="1">
    <location>
        <begin position="1"/>
        <end position="136"/>
    </location>
</feature>
<dbReference type="FunFam" id="1.10.510.10:FF:001722">
    <property type="entry name" value="G-type lectin S-receptor-like serine/threonine-protein kinase B120"/>
    <property type="match status" value="1"/>
</dbReference>
<name>A0A453LKC1_AEGTS</name>
<dbReference type="EnsemblPlants" id="AET5Gv20810100.1">
    <property type="protein sequence ID" value="AET5Gv20810100.1"/>
    <property type="gene ID" value="AET5Gv20810100"/>
</dbReference>
<proteinExistence type="predicted"/>
<dbReference type="SUPFAM" id="SSF56112">
    <property type="entry name" value="Protein kinase-like (PK-like)"/>
    <property type="match status" value="1"/>
</dbReference>
<evidence type="ECO:0000259" key="1">
    <source>
        <dbReference type="PROSITE" id="PS50011"/>
    </source>
</evidence>
<dbReference type="PANTHER" id="PTHR27006">
    <property type="entry name" value="PROMASTIGOTE SURFACE ANTIGEN PROTEIN PSA"/>
    <property type="match status" value="1"/>
</dbReference>
<dbReference type="Proteomes" id="UP000015105">
    <property type="component" value="Chromosome 5D"/>
</dbReference>
<reference evidence="3" key="2">
    <citation type="journal article" date="2017" name="Nat. Plants">
        <title>The Aegilops tauschii genome reveals multiple impacts of transposons.</title>
        <authorList>
            <person name="Zhao G."/>
            <person name="Zou C."/>
            <person name="Li K."/>
            <person name="Wang K."/>
            <person name="Li T."/>
            <person name="Gao L."/>
            <person name="Zhang X."/>
            <person name="Wang H."/>
            <person name="Yang Z."/>
            <person name="Liu X."/>
            <person name="Jiang W."/>
            <person name="Mao L."/>
            <person name="Kong X."/>
            <person name="Jiao Y."/>
            <person name="Jia J."/>
        </authorList>
    </citation>
    <scope>NUCLEOTIDE SEQUENCE [LARGE SCALE GENOMIC DNA]</scope>
    <source>
        <strain evidence="3">cv. AL8/78</strain>
    </source>
</reference>
<evidence type="ECO:0000313" key="3">
    <source>
        <dbReference type="Proteomes" id="UP000015105"/>
    </source>
</evidence>
<reference evidence="2" key="4">
    <citation type="submission" date="2019-03" db="UniProtKB">
        <authorList>
            <consortium name="EnsemblPlants"/>
        </authorList>
    </citation>
    <scope>IDENTIFICATION</scope>
</reference>
<keyword evidence="3" id="KW-1185">Reference proteome</keyword>
<evidence type="ECO:0000313" key="2">
    <source>
        <dbReference type="EnsemblPlants" id="AET5Gv20810100.1"/>
    </source>
</evidence>
<dbReference type="GO" id="GO:0005524">
    <property type="term" value="F:ATP binding"/>
    <property type="evidence" value="ECO:0007669"/>
    <property type="project" value="InterPro"/>
</dbReference>
<dbReference type="Gramene" id="AET5Gv20810100.1">
    <property type="protein sequence ID" value="AET5Gv20810100.1"/>
    <property type="gene ID" value="AET5Gv20810100"/>
</dbReference>
<dbReference type="InterPro" id="IPR000719">
    <property type="entry name" value="Prot_kinase_dom"/>
</dbReference>
<dbReference type="Gene3D" id="1.10.510.10">
    <property type="entry name" value="Transferase(Phosphotransferase) domain 1"/>
    <property type="match status" value="1"/>
</dbReference>
<dbReference type="Pfam" id="PF07714">
    <property type="entry name" value="PK_Tyr_Ser-Thr"/>
    <property type="match status" value="1"/>
</dbReference>
<dbReference type="GO" id="GO:0004672">
    <property type="term" value="F:protein kinase activity"/>
    <property type="evidence" value="ECO:0007669"/>
    <property type="project" value="InterPro"/>
</dbReference>